<dbReference type="HOGENOM" id="CLU_015237_4_1_3"/>
<organism evidence="12 13">
    <name type="scientific">Prochlorococcus marinus (strain MIT 9211)</name>
    <dbReference type="NCBI Taxonomy" id="93059"/>
    <lineage>
        <taxon>Bacteria</taxon>
        <taxon>Bacillati</taxon>
        <taxon>Cyanobacteriota</taxon>
        <taxon>Cyanophyceae</taxon>
        <taxon>Synechococcales</taxon>
        <taxon>Prochlorococcaceae</taxon>
        <taxon>Prochlorococcus</taxon>
    </lineage>
</organism>
<dbReference type="PANTHER" id="PTHR22777">
    <property type="entry name" value="HEMOLYSIN-RELATED"/>
    <property type="match status" value="1"/>
</dbReference>
<dbReference type="InterPro" id="IPR002550">
    <property type="entry name" value="CNNM"/>
</dbReference>
<evidence type="ECO:0000313" key="12">
    <source>
        <dbReference type="EMBL" id="ABX09493.1"/>
    </source>
</evidence>
<dbReference type="STRING" id="93059.P9211_15621"/>
<dbReference type="PROSITE" id="PS51846">
    <property type="entry name" value="CNNM"/>
    <property type="match status" value="1"/>
</dbReference>
<keyword evidence="13" id="KW-1185">Reference proteome</keyword>
<reference evidence="12 13" key="1">
    <citation type="journal article" date="2007" name="PLoS Genet.">
        <title>Patterns and implications of gene gain and loss in the evolution of Prochlorococcus.</title>
        <authorList>
            <person name="Kettler G.C."/>
            <person name="Martiny A.C."/>
            <person name="Huang K."/>
            <person name="Zucker J."/>
            <person name="Coleman M.L."/>
            <person name="Rodrigue S."/>
            <person name="Chen F."/>
            <person name="Lapidus A."/>
            <person name="Ferriera S."/>
            <person name="Johnson J."/>
            <person name="Steglich C."/>
            <person name="Church G.M."/>
            <person name="Richardson P."/>
            <person name="Chisholm S.W."/>
        </authorList>
    </citation>
    <scope>NUCLEOTIDE SEQUENCE [LARGE SCALE GENOMIC DNA]</scope>
    <source>
        <strain evidence="13">MIT 9211</strain>
    </source>
</reference>
<keyword evidence="5 7" id="KW-0129">CBS domain</keyword>
<feature type="transmembrane region" description="Helical" evidence="9">
    <location>
        <begin position="177"/>
        <end position="196"/>
    </location>
</feature>
<dbReference type="Pfam" id="PF00571">
    <property type="entry name" value="CBS"/>
    <property type="match status" value="1"/>
</dbReference>
<evidence type="ECO:0000259" key="11">
    <source>
        <dbReference type="PROSITE" id="PS51846"/>
    </source>
</evidence>
<dbReference type="EMBL" id="CP000878">
    <property type="protein sequence ID" value="ABX09493.1"/>
    <property type="molecule type" value="Genomic_DNA"/>
</dbReference>
<feature type="transmembrane region" description="Helical" evidence="9">
    <location>
        <begin position="145"/>
        <end position="165"/>
    </location>
</feature>
<comment type="subcellular location">
    <subcellularLocation>
        <location evidence="1">Membrane</location>
        <topology evidence="1">Multi-pass membrane protein</topology>
    </subcellularLocation>
</comment>
<keyword evidence="3" id="KW-0677">Repeat</keyword>
<evidence type="ECO:0000256" key="3">
    <source>
        <dbReference type="ARBA" id="ARBA00022737"/>
    </source>
</evidence>
<protein>
    <submittedName>
        <fullName evidence="12">Hemolysin-like protein</fullName>
    </submittedName>
</protein>
<dbReference type="Gene3D" id="3.10.580.10">
    <property type="entry name" value="CBS-domain"/>
    <property type="match status" value="1"/>
</dbReference>
<evidence type="ECO:0000256" key="8">
    <source>
        <dbReference type="PROSITE-ProRule" id="PRU01193"/>
    </source>
</evidence>
<evidence type="ECO:0000256" key="4">
    <source>
        <dbReference type="ARBA" id="ARBA00022989"/>
    </source>
</evidence>
<dbReference type="Gene3D" id="3.90.1280.20">
    <property type="match status" value="1"/>
</dbReference>
<dbReference type="KEGG" id="pmj:P9211_15621"/>
<dbReference type="eggNOG" id="COG1253">
    <property type="taxonomic scope" value="Bacteria"/>
</dbReference>
<keyword evidence="6 8" id="KW-0472">Membrane</keyword>
<evidence type="ECO:0000256" key="6">
    <source>
        <dbReference type="ARBA" id="ARBA00023136"/>
    </source>
</evidence>
<dbReference type="AlphaFoldDB" id="A9BCD1"/>
<dbReference type="CDD" id="cd04590">
    <property type="entry name" value="CBS_pair_CorC_HlyC_assoc"/>
    <property type="match status" value="1"/>
</dbReference>
<accession>A9BCD1</accession>
<evidence type="ECO:0000313" key="13">
    <source>
        <dbReference type="Proteomes" id="UP000000788"/>
    </source>
</evidence>
<sequence>MVKKASSPLLENNLVTHKKVFIISYLGWQDIELSGKIKFIRLFIITEDPQGMSPDLLFLAILVVVVIIGSALCSGVEAAFLAVNPLRVHELAAKKRPVNGARRLEKLRHRLGRTLTVLTITNNGFNIFGSLMLGSYATFVFKSGMVLPLFSIGLTILVLLLGEIVPKSIGTRFSLKVSLASAPILTLLSLIMRPVIIPLERLLPVITTENEISTDEEEITQMARLGSQKGYIEADEAAMISKVFQLNDLTARDLMTPRVAAPTLDGSISLEEVRPNLITNHSQWWVVLGKEVDKVIGVVNREQLLTALLQGQNQLTPKDLAEKVEFVPEMIRVDRLLNNFTEDKNGVRVVVDEFGGFVGLIGAEAVLAVLAGWWRKSKI</sequence>
<gene>
    <name evidence="12" type="ordered locus">P9211_15621</name>
</gene>
<evidence type="ECO:0000256" key="1">
    <source>
        <dbReference type="ARBA" id="ARBA00004141"/>
    </source>
</evidence>
<evidence type="ECO:0000256" key="2">
    <source>
        <dbReference type="ARBA" id="ARBA00022692"/>
    </source>
</evidence>
<feature type="transmembrane region" description="Helical" evidence="9">
    <location>
        <begin position="56"/>
        <end position="86"/>
    </location>
</feature>
<evidence type="ECO:0000259" key="10">
    <source>
        <dbReference type="PROSITE" id="PS51371"/>
    </source>
</evidence>
<dbReference type="InterPro" id="IPR000644">
    <property type="entry name" value="CBS_dom"/>
</dbReference>
<keyword evidence="2 8" id="KW-0812">Transmembrane</keyword>
<dbReference type="PANTHER" id="PTHR22777:SF4">
    <property type="entry name" value="UPF0053 PROTEIN SLL1254"/>
    <property type="match status" value="1"/>
</dbReference>
<proteinExistence type="predicted"/>
<dbReference type="PROSITE" id="PS51371">
    <property type="entry name" value="CBS"/>
    <property type="match status" value="1"/>
</dbReference>
<dbReference type="GO" id="GO:0005886">
    <property type="term" value="C:plasma membrane"/>
    <property type="evidence" value="ECO:0007669"/>
    <property type="project" value="TreeGrafter"/>
</dbReference>
<feature type="transmembrane region" description="Helical" evidence="9">
    <location>
        <begin position="115"/>
        <end position="139"/>
    </location>
</feature>
<evidence type="ECO:0000256" key="5">
    <source>
        <dbReference type="ARBA" id="ARBA00023122"/>
    </source>
</evidence>
<evidence type="ECO:0000256" key="7">
    <source>
        <dbReference type="PROSITE-ProRule" id="PRU00703"/>
    </source>
</evidence>
<dbReference type="Proteomes" id="UP000000788">
    <property type="component" value="Chromosome"/>
</dbReference>
<feature type="domain" description="CNNM transmembrane" evidence="11">
    <location>
        <begin position="52"/>
        <end position="236"/>
    </location>
</feature>
<name>A9BCD1_PROM4</name>
<dbReference type="InterPro" id="IPR044751">
    <property type="entry name" value="Ion_transp-like_CBS"/>
</dbReference>
<dbReference type="SUPFAM" id="SSF54631">
    <property type="entry name" value="CBS-domain pair"/>
    <property type="match status" value="1"/>
</dbReference>
<dbReference type="Pfam" id="PF01595">
    <property type="entry name" value="CNNM"/>
    <property type="match status" value="1"/>
</dbReference>
<evidence type="ECO:0000256" key="9">
    <source>
        <dbReference type="SAM" id="Phobius"/>
    </source>
</evidence>
<keyword evidence="4 8" id="KW-1133">Transmembrane helix</keyword>
<dbReference type="InterPro" id="IPR046342">
    <property type="entry name" value="CBS_dom_sf"/>
</dbReference>
<feature type="domain" description="CBS" evidence="10">
    <location>
        <begin position="255"/>
        <end position="315"/>
    </location>
</feature>